<gene>
    <name evidence="4" type="ORF">ECU11_0590</name>
</gene>
<accession>M1K7M6</accession>
<evidence type="ECO:0000256" key="2">
    <source>
        <dbReference type="ARBA" id="ARBA00023163"/>
    </source>
</evidence>
<dbReference type="InterPro" id="IPR009025">
    <property type="entry name" value="RBP11-like_dimer"/>
</dbReference>
<dbReference type="AlphaFoldDB" id="M1K7M6"/>
<dbReference type="GO" id="GO:0046983">
    <property type="term" value="F:protein dimerization activity"/>
    <property type="evidence" value="ECO:0007669"/>
    <property type="project" value="InterPro"/>
</dbReference>
<dbReference type="SMR" id="M1K7M6"/>
<keyword evidence="2" id="KW-0804">Transcription</keyword>
<dbReference type="OMA" id="KEDHTIM"/>
<dbReference type="InterPro" id="IPR036603">
    <property type="entry name" value="RBP11-like"/>
</dbReference>
<keyword evidence="1 4" id="KW-0240">DNA-directed RNA polymerase</keyword>
<evidence type="ECO:0000256" key="1">
    <source>
        <dbReference type="ARBA" id="ARBA00022478"/>
    </source>
</evidence>
<organism evidence="4">
    <name type="scientific">Encephalitozoon cuniculi</name>
    <name type="common">Microsporidian parasite</name>
    <dbReference type="NCBI Taxonomy" id="6035"/>
    <lineage>
        <taxon>Eukaryota</taxon>
        <taxon>Fungi</taxon>
        <taxon>Fungi incertae sedis</taxon>
        <taxon>Microsporidia</taxon>
        <taxon>Unikaryonidae</taxon>
        <taxon>Encephalitozoon</taxon>
    </lineage>
</organism>
<dbReference type="CDD" id="cd07029">
    <property type="entry name" value="RNAP_I_III_AC19"/>
    <property type="match status" value="1"/>
</dbReference>
<dbReference type="EMBL" id="KC513604">
    <property type="protein sequence ID" value="AGE95010.1"/>
    <property type="molecule type" value="Genomic_DNA"/>
</dbReference>
<sequence length="104" mass="11634">MSKEPRIKILNGQTVQVRKEDHTIMNPLRWCIGKNFTGEKVELVGYTIPHPSDDISNITIQLCDESLQTPPNLLKKLVEGLECMEAIGAKIASEIERSKGGFNK</sequence>
<dbReference type="GO" id="GO:0006351">
    <property type="term" value="P:DNA-templated transcription"/>
    <property type="evidence" value="ECO:0007669"/>
    <property type="project" value="InterPro"/>
</dbReference>
<protein>
    <submittedName>
        <fullName evidence="4">DNA-directed RNA polymerase I and III subunit 14k</fullName>
    </submittedName>
</protein>
<dbReference type="Pfam" id="PF13656">
    <property type="entry name" value="RNA_pol_L_2"/>
    <property type="match status" value="1"/>
</dbReference>
<name>M1K7M6_ENCCN</name>
<reference evidence="4" key="1">
    <citation type="journal article" date="2013" name="Eukaryot. Cell">
        <title>Extremely Reduced Levels of Heterozygosity in the Vertebrate Pathogen Encephalitozoon cuniculi.</title>
        <authorList>
            <person name="Selman M."/>
            <person name="Sak B."/>
            <person name="Kvac M."/>
            <person name="Farinelli L."/>
            <person name="Weiss L.M."/>
            <person name="Corradi N."/>
        </authorList>
    </citation>
    <scope>NUCLEOTIDE SEQUENCE</scope>
</reference>
<dbReference type="VEuPathDB" id="MicrosporidiaDB:M970_110570"/>
<feature type="domain" description="DNA-directed RNA polymerase RBP11-like dimerisation" evidence="3">
    <location>
        <begin position="14"/>
        <end position="82"/>
    </location>
</feature>
<proteinExistence type="predicted"/>
<dbReference type="VEuPathDB" id="MicrosporidiaDB:AEWD_110570"/>
<dbReference type="VEuPathDB" id="MicrosporidiaDB:ECU11_0590"/>
<dbReference type="VEuPathDB" id="MicrosporidiaDB:AEWR_110570"/>
<dbReference type="SUPFAM" id="SSF55257">
    <property type="entry name" value="RBP11-like subunits of RNA polymerase"/>
    <property type="match status" value="1"/>
</dbReference>
<dbReference type="VEuPathDB" id="MicrosporidiaDB:AEWQ_110570"/>
<evidence type="ECO:0000313" key="4">
    <source>
        <dbReference type="EMBL" id="AGE95010.1"/>
    </source>
</evidence>
<evidence type="ECO:0000259" key="3">
    <source>
        <dbReference type="Pfam" id="PF13656"/>
    </source>
</evidence>
<dbReference type="GO" id="GO:0055029">
    <property type="term" value="C:nuclear DNA-directed RNA polymerase complex"/>
    <property type="evidence" value="ECO:0007669"/>
    <property type="project" value="UniProtKB-ARBA"/>
</dbReference>
<dbReference type="InterPro" id="IPR033898">
    <property type="entry name" value="RNAP_AC19"/>
</dbReference>
<dbReference type="Gene3D" id="3.30.1360.10">
    <property type="entry name" value="RNA polymerase, RBP11-like subunit"/>
    <property type="match status" value="1"/>
</dbReference>